<keyword evidence="2" id="KW-0802">TPR repeat</keyword>
<dbReference type="Proteomes" id="UP000320762">
    <property type="component" value="Unassembled WGS sequence"/>
</dbReference>
<evidence type="ECO:0008006" key="5">
    <source>
        <dbReference type="Google" id="ProtNLM"/>
    </source>
</evidence>
<gene>
    <name evidence="3" type="ORF">BD626DRAFT_546575</name>
</gene>
<reference evidence="3 4" key="1">
    <citation type="journal article" date="2019" name="New Phytol.">
        <title>Comparative genomics reveals unique wood-decay strategies and fruiting body development in the Schizophyllaceae.</title>
        <authorList>
            <person name="Almasi E."/>
            <person name="Sahu N."/>
            <person name="Krizsan K."/>
            <person name="Balint B."/>
            <person name="Kovacs G.M."/>
            <person name="Kiss B."/>
            <person name="Cseklye J."/>
            <person name="Drula E."/>
            <person name="Henrissat B."/>
            <person name="Nagy I."/>
            <person name="Chovatia M."/>
            <person name="Adam C."/>
            <person name="LaButti K."/>
            <person name="Lipzen A."/>
            <person name="Riley R."/>
            <person name="Grigoriev I.V."/>
            <person name="Nagy L.G."/>
        </authorList>
    </citation>
    <scope>NUCLEOTIDE SEQUENCE [LARGE SCALE GENOMIC DNA]</scope>
    <source>
        <strain evidence="3 4">NL-1724</strain>
    </source>
</reference>
<dbReference type="InterPro" id="IPR011990">
    <property type="entry name" value="TPR-like_helical_dom_sf"/>
</dbReference>
<name>A0A550CNE2_9AGAR</name>
<dbReference type="Gene3D" id="1.25.40.10">
    <property type="entry name" value="Tetratricopeptide repeat domain"/>
    <property type="match status" value="1"/>
</dbReference>
<dbReference type="STRING" id="97359.A0A550CNE2"/>
<evidence type="ECO:0000256" key="1">
    <source>
        <dbReference type="ARBA" id="ARBA00022737"/>
    </source>
</evidence>
<dbReference type="AlphaFoldDB" id="A0A550CNE2"/>
<dbReference type="PANTHER" id="PTHR45831">
    <property type="entry name" value="LD24721P"/>
    <property type="match status" value="1"/>
</dbReference>
<proteinExistence type="predicted"/>
<protein>
    <recommendedName>
        <fullName evidence="5">TPR-like protein</fullName>
    </recommendedName>
</protein>
<dbReference type="GO" id="GO:0060090">
    <property type="term" value="F:molecular adaptor activity"/>
    <property type="evidence" value="ECO:0007669"/>
    <property type="project" value="TreeGrafter"/>
</dbReference>
<dbReference type="GO" id="GO:0072380">
    <property type="term" value="C:TRC complex"/>
    <property type="evidence" value="ECO:0007669"/>
    <property type="project" value="TreeGrafter"/>
</dbReference>
<dbReference type="SUPFAM" id="SSF48452">
    <property type="entry name" value="TPR-like"/>
    <property type="match status" value="1"/>
</dbReference>
<evidence type="ECO:0000313" key="4">
    <source>
        <dbReference type="Proteomes" id="UP000320762"/>
    </source>
</evidence>
<dbReference type="InterPro" id="IPR047150">
    <property type="entry name" value="SGT"/>
</dbReference>
<keyword evidence="1" id="KW-0677">Repeat</keyword>
<accession>A0A550CNE2</accession>
<dbReference type="OrthoDB" id="2423701at2759"/>
<evidence type="ECO:0000313" key="3">
    <source>
        <dbReference type="EMBL" id="TRM66264.1"/>
    </source>
</evidence>
<sequence length="521" mass="59406">MSKDQLKEEGNALFVKKKYGLAALKYTEAIEVDEGNAILYANRAACRLNLKQWAIELDPSYAKGWARLATAHDCLYAYKPSTQAWRKALESLPKENLNASEQKQKAQYEEGLKVAEAKLNKPLEPAQVVYYKDNDEHPWVEGRRLVEQYQHTKFLNSSAWLINEAYNDFKEGLDLMNAMVQQKNPRTGELLIQSRNGALLTNGLLLDKRVFHATGNFFDLYNKQAQSECNTVRAWTSTGPEGIMRELPERLAREGWSSVRPALSVTLRCWIMRAHIDAGLQHRYDIALEFFTRIIQVLTWGRETYKDVPNSEKGVIFADTFIVGVRKLYLDTIIGAYSEKPDKQLLQDLYEEAEEVMKEVEKLPSPANTVGGIGPGFFLGFYLYPKSDAQAAFGYYHAKQAALPGITAAAAKDHWTKSISAYIQAADFIPEDDEQHPWYLNVALEYMDKIPTNLESKLRMYERIRLSLPKADKIWHGSAHSKAQIKQHYQRLAEIEQDLRNGLIAGKWTLDSVVTRDRVSS</sequence>
<keyword evidence="4" id="KW-1185">Reference proteome</keyword>
<organism evidence="3 4">
    <name type="scientific">Schizophyllum amplum</name>
    <dbReference type="NCBI Taxonomy" id="97359"/>
    <lineage>
        <taxon>Eukaryota</taxon>
        <taxon>Fungi</taxon>
        <taxon>Dikarya</taxon>
        <taxon>Basidiomycota</taxon>
        <taxon>Agaricomycotina</taxon>
        <taxon>Agaricomycetes</taxon>
        <taxon>Agaricomycetidae</taxon>
        <taxon>Agaricales</taxon>
        <taxon>Schizophyllaceae</taxon>
        <taxon>Schizophyllum</taxon>
    </lineage>
</organism>
<dbReference type="EMBL" id="VDMD01000004">
    <property type="protein sequence ID" value="TRM66264.1"/>
    <property type="molecule type" value="Genomic_DNA"/>
</dbReference>
<dbReference type="GO" id="GO:0006620">
    <property type="term" value="P:post-translational protein targeting to endoplasmic reticulum membrane"/>
    <property type="evidence" value="ECO:0007669"/>
    <property type="project" value="TreeGrafter"/>
</dbReference>
<evidence type="ECO:0000256" key="2">
    <source>
        <dbReference type="ARBA" id="ARBA00022803"/>
    </source>
</evidence>
<dbReference type="PANTHER" id="PTHR45831:SF2">
    <property type="entry name" value="LD24721P"/>
    <property type="match status" value="1"/>
</dbReference>
<dbReference type="GO" id="GO:0016020">
    <property type="term" value="C:membrane"/>
    <property type="evidence" value="ECO:0007669"/>
    <property type="project" value="TreeGrafter"/>
</dbReference>
<comment type="caution">
    <text evidence="3">The sequence shown here is derived from an EMBL/GenBank/DDBJ whole genome shotgun (WGS) entry which is preliminary data.</text>
</comment>